<dbReference type="Proteomes" id="UP000775213">
    <property type="component" value="Unassembled WGS sequence"/>
</dbReference>
<evidence type="ECO:0000313" key="1">
    <source>
        <dbReference type="EMBL" id="KAH0466863.1"/>
    </source>
</evidence>
<accession>A0AAV7HH91</accession>
<dbReference type="EMBL" id="JAGFBR010000005">
    <property type="protein sequence ID" value="KAH0466863.1"/>
    <property type="molecule type" value="Genomic_DNA"/>
</dbReference>
<name>A0AAV7HH91_DENCH</name>
<proteinExistence type="predicted"/>
<evidence type="ECO:0000313" key="2">
    <source>
        <dbReference type="Proteomes" id="UP000775213"/>
    </source>
</evidence>
<organism evidence="1 2">
    <name type="scientific">Dendrobium chrysotoxum</name>
    <name type="common">Orchid</name>
    <dbReference type="NCBI Taxonomy" id="161865"/>
    <lineage>
        <taxon>Eukaryota</taxon>
        <taxon>Viridiplantae</taxon>
        <taxon>Streptophyta</taxon>
        <taxon>Embryophyta</taxon>
        <taxon>Tracheophyta</taxon>
        <taxon>Spermatophyta</taxon>
        <taxon>Magnoliopsida</taxon>
        <taxon>Liliopsida</taxon>
        <taxon>Asparagales</taxon>
        <taxon>Orchidaceae</taxon>
        <taxon>Epidendroideae</taxon>
        <taxon>Malaxideae</taxon>
        <taxon>Dendrobiinae</taxon>
        <taxon>Dendrobium</taxon>
    </lineage>
</organism>
<sequence>MLLRARRVLDGGGAIDDVLAAGDNGLINSIANDHQILHRRRDLNLFVVGTSLHIYDKPRRSAPLRRSSHGLRNSLIVTRPILRHHKVSVHRRRLKKLPVRSRNPGREHAFSIVGEQLPVPPS</sequence>
<dbReference type="AlphaFoldDB" id="A0AAV7HH91"/>
<protein>
    <submittedName>
        <fullName evidence="1">Uncharacterized protein</fullName>
    </submittedName>
</protein>
<gene>
    <name evidence="1" type="ORF">IEQ34_004101</name>
</gene>
<comment type="caution">
    <text evidence="1">The sequence shown here is derived from an EMBL/GenBank/DDBJ whole genome shotgun (WGS) entry which is preliminary data.</text>
</comment>
<reference evidence="1 2" key="1">
    <citation type="journal article" date="2021" name="Hortic Res">
        <title>Chromosome-scale assembly of the Dendrobium chrysotoxum genome enhances the understanding of orchid evolution.</title>
        <authorList>
            <person name="Zhang Y."/>
            <person name="Zhang G.Q."/>
            <person name="Zhang D."/>
            <person name="Liu X.D."/>
            <person name="Xu X.Y."/>
            <person name="Sun W.H."/>
            <person name="Yu X."/>
            <person name="Zhu X."/>
            <person name="Wang Z.W."/>
            <person name="Zhao X."/>
            <person name="Zhong W.Y."/>
            <person name="Chen H."/>
            <person name="Yin W.L."/>
            <person name="Huang T."/>
            <person name="Niu S.C."/>
            <person name="Liu Z.J."/>
        </authorList>
    </citation>
    <scope>NUCLEOTIDE SEQUENCE [LARGE SCALE GENOMIC DNA]</scope>
    <source>
        <strain evidence="1">Lindl</strain>
    </source>
</reference>
<keyword evidence="2" id="KW-1185">Reference proteome</keyword>